<keyword evidence="5 7" id="KW-1133">Transmembrane helix</keyword>
<evidence type="ECO:0000256" key="3">
    <source>
        <dbReference type="ARBA" id="ARBA00022679"/>
    </source>
</evidence>
<dbReference type="GO" id="GO:0016757">
    <property type="term" value="F:glycosyltransferase activity"/>
    <property type="evidence" value="ECO:0007669"/>
    <property type="project" value="UniProtKB-KW"/>
</dbReference>
<evidence type="ECO:0000256" key="6">
    <source>
        <dbReference type="ARBA" id="ARBA00023136"/>
    </source>
</evidence>
<dbReference type="PANTHER" id="PTHR43009:SF6">
    <property type="entry name" value="HOMOGENTISATE PHYTYLTRANSFERASE 1, CHLOROPLASTIC"/>
    <property type="match status" value="1"/>
</dbReference>
<evidence type="ECO:0000256" key="4">
    <source>
        <dbReference type="ARBA" id="ARBA00022692"/>
    </source>
</evidence>
<evidence type="ECO:0000256" key="7">
    <source>
        <dbReference type="SAM" id="Phobius"/>
    </source>
</evidence>
<dbReference type="InterPro" id="IPR000537">
    <property type="entry name" value="UbiA_prenyltransferase"/>
</dbReference>
<protein>
    <submittedName>
        <fullName evidence="8">Hypoxanthine-guanine phosphoribosyltransferase</fullName>
    </submittedName>
</protein>
<sequence>MAFGHLVSIPRTSTSIATGGNCWKSKKFVDNYCASSISTRASWQPNRNLITKEYSLKYHISKNHLKAIDGGISSTSDDKIQKTYLVNASSAQSHESEPQAHLESQNSFNTIKKALINVIKFSRLYAFIGMQAGTISASIIAAENFSQISSTLFLKGLLQFMVPFFFMFQYIMGVNQLSDVEIDKINKPYLPLASGDYSYKHALIIVTSCLFMSIGLSWMVGSKPLFWTVIINGALMSAYSVNFPLLRWKRSTILTALSNAISMVGSFNIGPFLHMQTFVLKKAATFPRSMLIGSLVMGCFYVIITLSKDLADVEGDKAAGLKTLAIRLGVKQVFWLCVSLIQMAYGIAIAIGASSPVLWSKIVTVLAHLTMIGYVWNHAVNSIDLSSKESLQSFHMFMFKLVTIESILIQFVR</sequence>
<dbReference type="InterPro" id="IPR044878">
    <property type="entry name" value="UbiA_sf"/>
</dbReference>
<feature type="transmembrane region" description="Helical" evidence="7">
    <location>
        <begin position="197"/>
        <end position="218"/>
    </location>
</feature>
<accession>A0ABU6YNU8</accession>
<organism evidence="8 9">
    <name type="scientific">Stylosanthes scabra</name>
    <dbReference type="NCBI Taxonomy" id="79078"/>
    <lineage>
        <taxon>Eukaryota</taxon>
        <taxon>Viridiplantae</taxon>
        <taxon>Streptophyta</taxon>
        <taxon>Embryophyta</taxon>
        <taxon>Tracheophyta</taxon>
        <taxon>Spermatophyta</taxon>
        <taxon>Magnoliopsida</taxon>
        <taxon>eudicotyledons</taxon>
        <taxon>Gunneridae</taxon>
        <taxon>Pentapetalae</taxon>
        <taxon>rosids</taxon>
        <taxon>fabids</taxon>
        <taxon>Fabales</taxon>
        <taxon>Fabaceae</taxon>
        <taxon>Papilionoideae</taxon>
        <taxon>50 kb inversion clade</taxon>
        <taxon>dalbergioids sensu lato</taxon>
        <taxon>Dalbergieae</taxon>
        <taxon>Pterocarpus clade</taxon>
        <taxon>Stylosanthes</taxon>
    </lineage>
</organism>
<keyword evidence="8" id="KW-0328">Glycosyltransferase</keyword>
<dbReference type="Gene3D" id="1.10.357.140">
    <property type="entry name" value="UbiA prenyltransferase"/>
    <property type="match status" value="1"/>
</dbReference>
<evidence type="ECO:0000313" key="8">
    <source>
        <dbReference type="EMBL" id="MED6211432.1"/>
    </source>
</evidence>
<feature type="transmembrane region" description="Helical" evidence="7">
    <location>
        <begin position="358"/>
        <end position="376"/>
    </location>
</feature>
<evidence type="ECO:0000256" key="2">
    <source>
        <dbReference type="ARBA" id="ARBA00005985"/>
    </source>
</evidence>
<gene>
    <name evidence="8" type="primary">HPT1_13</name>
    <name evidence="8" type="ORF">PIB30_073600</name>
</gene>
<comment type="subcellular location">
    <subcellularLocation>
        <location evidence="1">Plastid</location>
        <location evidence="1">Chloroplast membrane</location>
        <topology evidence="1">Multi-pass membrane protein</topology>
    </subcellularLocation>
</comment>
<feature type="transmembrane region" description="Helical" evidence="7">
    <location>
        <begin position="333"/>
        <end position="351"/>
    </location>
</feature>
<evidence type="ECO:0000313" key="9">
    <source>
        <dbReference type="Proteomes" id="UP001341840"/>
    </source>
</evidence>
<comment type="similarity">
    <text evidence="2">Belongs to the UbiA prenyltransferase family.</text>
</comment>
<comment type="caution">
    <text evidence="8">The sequence shown here is derived from an EMBL/GenBank/DDBJ whole genome shotgun (WGS) entry which is preliminary data.</text>
</comment>
<dbReference type="PANTHER" id="PTHR43009">
    <property type="entry name" value="HOMOGENTISATE SOLANESYLTRANSFERASE, CHLOROPLASTIC"/>
    <property type="match status" value="1"/>
</dbReference>
<dbReference type="Gene3D" id="1.20.120.1780">
    <property type="entry name" value="UbiA prenyltransferase"/>
    <property type="match status" value="1"/>
</dbReference>
<keyword evidence="9" id="KW-1185">Reference proteome</keyword>
<evidence type="ECO:0000256" key="5">
    <source>
        <dbReference type="ARBA" id="ARBA00022989"/>
    </source>
</evidence>
<keyword evidence="6 7" id="KW-0472">Membrane</keyword>
<feature type="transmembrane region" description="Helical" evidence="7">
    <location>
        <begin position="252"/>
        <end position="273"/>
    </location>
</feature>
<dbReference type="Proteomes" id="UP001341840">
    <property type="component" value="Unassembled WGS sequence"/>
</dbReference>
<name>A0ABU6YNU8_9FABA</name>
<feature type="transmembrane region" description="Helical" evidence="7">
    <location>
        <begin position="157"/>
        <end position="177"/>
    </location>
</feature>
<reference evidence="8 9" key="1">
    <citation type="journal article" date="2023" name="Plants (Basel)">
        <title>Bridging the Gap: Combining Genomics and Transcriptomics Approaches to Understand Stylosanthes scabra, an Orphan Legume from the Brazilian Caatinga.</title>
        <authorList>
            <person name="Ferreira-Neto J.R.C."/>
            <person name="da Silva M.D."/>
            <person name="Binneck E."/>
            <person name="de Melo N.F."/>
            <person name="da Silva R.H."/>
            <person name="de Melo A.L.T.M."/>
            <person name="Pandolfi V."/>
            <person name="Bustamante F.O."/>
            <person name="Brasileiro-Vidal A.C."/>
            <person name="Benko-Iseppon A.M."/>
        </authorList>
    </citation>
    <scope>NUCLEOTIDE SEQUENCE [LARGE SCALE GENOMIC DNA]</scope>
    <source>
        <tissue evidence="8">Leaves</tissue>
    </source>
</reference>
<keyword evidence="3" id="KW-0808">Transferase</keyword>
<dbReference type="EMBL" id="JASCZI010242552">
    <property type="protein sequence ID" value="MED6211432.1"/>
    <property type="molecule type" value="Genomic_DNA"/>
</dbReference>
<dbReference type="Pfam" id="PF01040">
    <property type="entry name" value="UbiA"/>
    <property type="match status" value="1"/>
</dbReference>
<proteinExistence type="inferred from homology"/>
<evidence type="ECO:0000256" key="1">
    <source>
        <dbReference type="ARBA" id="ARBA00004508"/>
    </source>
</evidence>
<feature type="transmembrane region" description="Helical" evidence="7">
    <location>
        <begin position="124"/>
        <end position="145"/>
    </location>
</feature>
<feature type="transmembrane region" description="Helical" evidence="7">
    <location>
        <begin position="225"/>
        <end position="246"/>
    </location>
</feature>
<feature type="transmembrane region" description="Helical" evidence="7">
    <location>
        <begin position="285"/>
        <end position="304"/>
    </location>
</feature>
<keyword evidence="4 7" id="KW-0812">Transmembrane</keyword>